<dbReference type="Pfam" id="PF00535">
    <property type="entry name" value="Glycos_transf_2"/>
    <property type="match status" value="1"/>
</dbReference>
<gene>
    <name evidence="3" type="ORF">METZ01_LOCUS225527</name>
</gene>
<reference evidence="3" key="1">
    <citation type="submission" date="2018-05" db="EMBL/GenBank/DDBJ databases">
        <authorList>
            <person name="Lanie J.A."/>
            <person name="Ng W.-L."/>
            <person name="Kazmierczak K.M."/>
            <person name="Andrzejewski T.M."/>
            <person name="Davidsen T.M."/>
            <person name="Wayne K.J."/>
            <person name="Tettelin H."/>
            <person name="Glass J.I."/>
            <person name="Rusch D."/>
            <person name="Podicherti R."/>
            <person name="Tsui H.-C.T."/>
            <person name="Winkler M.E."/>
        </authorList>
    </citation>
    <scope>NUCLEOTIDE SEQUENCE</scope>
</reference>
<accession>A0A382GDI3</accession>
<dbReference type="CDD" id="cd04179">
    <property type="entry name" value="DPM_DPG-synthase_like"/>
    <property type="match status" value="1"/>
</dbReference>
<evidence type="ECO:0000313" key="3">
    <source>
        <dbReference type="EMBL" id="SVB72673.1"/>
    </source>
</evidence>
<keyword evidence="1" id="KW-0472">Membrane</keyword>
<evidence type="ECO:0000256" key="1">
    <source>
        <dbReference type="SAM" id="Phobius"/>
    </source>
</evidence>
<dbReference type="Gene3D" id="3.90.550.10">
    <property type="entry name" value="Spore Coat Polysaccharide Biosynthesis Protein SpsA, Chain A"/>
    <property type="match status" value="1"/>
</dbReference>
<dbReference type="InterPro" id="IPR050256">
    <property type="entry name" value="Glycosyltransferase_2"/>
</dbReference>
<dbReference type="PANTHER" id="PTHR48090:SF7">
    <property type="entry name" value="RFBJ PROTEIN"/>
    <property type="match status" value="1"/>
</dbReference>
<dbReference type="AlphaFoldDB" id="A0A382GDI3"/>
<evidence type="ECO:0000259" key="2">
    <source>
        <dbReference type="Pfam" id="PF00535"/>
    </source>
</evidence>
<name>A0A382GDI3_9ZZZZ</name>
<dbReference type="SUPFAM" id="SSF53448">
    <property type="entry name" value="Nucleotide-diphospho-sugar transferases"/>
    <property type="match status" value="1"/>
</dbReference>
<proteinExistence type="predicted"/>
<feature type="transmembrane region" description="Helical" evidence="1">
    <location>
        <begin position="228"/>
        <end position="251"/>
    </location>
</feature>
<dbReference type="InterPro" id="IPR029044">
    <property type="entry name" value="Nucleotide-diphossugar_trans"/>
</dbReference>
<dbReference type="EMBL" id="UINC01054677">
    <property type="protein sequence ID" value="SVB72673.1"/>
    <property type="molecule type" value="Genomic_DNA"/>
</dbReference>
<feature type="transmembrane region" description="Helical" evidence="1">
    <location>
        <begin position="263"/>
        <end position="286"/>
    </location>
</feature>
<sequence>MKVTIGIPAFNEEKNIAKIIVKLKKIYDEIIVCNDGSTDLTGEIAENLGVIVINHKQNLGYGAGINSIIKKSKEIDTDILVTFDADGQHKVEDVKKVIEPIKNGDADLVIGSRFLSKTKEKIPEYRKIGINIITKVTNAGLKKKITDSQSGFRAYSKDLISKLDISDMGMGISTEILIKTNSLGFRIAEIPITILYEGKTSTQNPISHGTSVLFSTIKYTSIEHPLKFYGIPSLIFFVIGLSFTFLSIDYYMEVGRINPNVTIVAAGTTAIAVILLVASVLFYSLATIVEGNKSK</sequence>
<keyword evidence="1" id="KW-1133">Transmembrane helix</keyword>
<dbReference type="PANTHER" id="PTHR48090">
    <property type="entry name" value="UNDECAPRENYL-PHOSPHATE 4-DEOXY-4-FORMAMIDO-L-ARABINOSE TRANSFERASE-RELATED"/>
    <property type="match status" value="1"/>
</dbReference>
<feature type="domain" description="Glycosyltransferase 2-like" evidence="2">
    <location>
        <begin position="4"/>
        <end position="162"/>
    </location>
</feature>
<protein>
    <recommendedName>
        <fullName evidence="2">Glycosyltransferase 2-like domain-containing protein</fullName>
    </recommendedName>
</protein>
<keyword evidence="1" id="KW-0812">Transmembrane</keyword>
<dbReference type="InterPro" id="IPR001173">
    <property type="entry name" value="Glyco_trans_2-like"/>
</dbReference>
<organism evidence="3">
    <name type="scientific">marine metagenome</name>
    <dbReference type="NCBI Taxonomy" id="408172"/>
    <lineage>
        <taxon>unclassified sequences</taxon>
        <taxon>metagenomes</taxon>
        <taxon>ecological metagenomes</taxon>
    </lineage>
</organism>